<evidence type="ECO:0000313" key="2">
    <source>
        <dbReference type="Proteomes" id="UP001396898"/>
    </source>
</evidence>
<dbReference type="Proteomes" id="UP001396898">
    <property type="component" value="Unassembled WGS sequence"/>
</dbReference>
<dbReference type="EMBL" id="JAQQWI010000006">
    <property type="protein sequence ID" value="KAK8033690.1"/>
    <property type="molecule type" value="Genomic_DNA"/>
</dbReference>
<comment type="caution">
    <text evidence="1">The sequence shown here is derived from an EMBL/GenBank/DDBJ whole genome shotgun (WGS) entry which is preliminary data.</text>
</comment>
<organism evidence="1 2">
    <name type="scientific">Apiospora marii</name>
    <dbReference type="NCBI Taxonomy" id="335849"/>
    <lineage>
        <taxon>Eukaryota</taxon>
        <taxon>Fungi</taxon>
        <taxon>Dikarya</taxon>
        <taxon>Ascomycota</taxon>
        <taxon>Pezizomycotina</taxon>
        <taxon>Sordariomycetes</taxon>
        <taxon>Xylariomycetidae</taxon>
        <taxon>Amphisphaeriales</taxon>
        <taxon>Apiosporaceae</taxon>
        <taxon>Apiospora</taxon>
    </lineage>
</organism>
<proteinExistence type="predicted"/>
<keyword evidence="2" id="KW-1185">Reference proteome</keyword>
<reference evidence="1 2" key="1">
    <citation type="submission" date="2023-01" db="EMBL/GenBank/DDBJ databases">
        <title>Analysis of 21 Apiospora genomes using comparative genomics revels a genus with tremendous synthesis potential of carbohydrate active enzymes and secondary metabolites.</title>
        <authorList>
            <person name="Sorensen T."/>
        </authorList>
    </citation>
    <scope>NUCLEOTIDE SEQUENCE [LARGE SCALE GENOMIC DNA]</scope>
    <source>
        <strain evidence="1 2">CBS 20057</strain>
    </source>
</reference>
<sequence length="166" mass="19257">MWSLQSEDMLGMVINQRGLLPDHPQGLLRHNPSIMSLIAVLQVERLKRQQCLVMLVMEATSSRPSILPLQSHVVYDKERERNRKGRRLKIANIYAMYKKTMQSPMTMVIHNHYARILAMREACPRRLKRDMSTPMSPTSFTSMVSDMSFQNLRVKLTAEFAGFYSI</sequence>
<name>A0ABR1SH79_9PEZI</name>
<protein>
    <submittedName>
        <fullName evidence="1">Uncharacterized protein</fullName>
    </submittedName>
</protein>
<evidence type="ECO:0000313" key="1">
    <source>
        <dbReference type="EMBL" id="KAK8033690.1"/>
    </source>
</evidence>
<gene>
    <name evidence="1" type="ORF">PG991_003088</name>
</gene>
<accession>A0ABR1SH79</accession>